<proteinExistence type="predicted"/>
<accession>A0ABW3KAU6</accession>
<dbReference type="InterPro" id="IPR025405">
    <property type="entry name" value="DUF4131"/>
</dbReference>
<feature type="transmembrane region" description="Helical" evidence="6">
    <location>
        <begin position="258"/>
        <end position="280"/>
    </location>
</feature>
<evidence type="ECO:0000259" key="8">
    <source>
        <dbReference type="Pfam" id="PF13567"/>
    </source>
</evidence>
<feature type="domain" description="DUF4131" evidence="8">
    <location>
        <begin position="34"/>
        <end position="195"/>
    </location>
</feature>
<keyword evidence="5 6" id="KW-0472">Membrane</keyword>
<feature type="transmembrane region" description="Helical" evidence="6">
    <location>
        <begin position="7"/>
        <end position="27"/>
    </location>
</feature>
<keyword evidence="4 6" id="KW-1133">Transmembrane helix</keyword>
<name>A0ABW3KAU6_9BACT</name>
<keyword evidence="3 6" id="KW-0812">Transmembrane</keyword>
<dbReference type="Pfam" id="PF13567">
    <property type="entry name" value="DUF4131"/>
    <property type="match status" value="1"/>
</dbReference>
<dbReference type="InterPro" id="IPR004477">
    <property type="entry name" value="ComEC_N"/>
</dbReference>
<reference evidence="10" key="1">
    <citation type="journal article" date="2019" name="Int. J. Syst. Evol. Microbiol.">
        <title>The Global Catalogue of Microorganisms (GCM) 10K type strain sequencing project: providing services to taxonomists for standard genome sequencing and annotation.</title>
        <authorList>
            <consortium name="The Broad Institute Genomics Platform"/>
            <consortium name="The Broad Institute Genome Sequencing Center for Infectious Disease"/>
            <person name="Wu L."/>
            <person name="Ma J."/>
        </authorList>
    </citation>
    <scope>NUCLEOTIDE SEQUENCE [LARGE SCALE GENOMIC DNA]</scope>
    <source>
        <strain evidence="10">CCUG 58938</strain>
    </source>
</reference>
<feature type="domain" description="ComEC/Rec2-related protein" evidence="7">
    <location>
        <begin position="238"/>
        <end position="506"/>
    </location>
</feature>
<feature type="transmembrane region" description="Helical" evidence="6">
    <location>
        <begin position="451"/>
        <end position="472"/>
    </location>
</feature>
<protein>
    <submittedName>
        <fullName evidence="9">ComEC/Rec2 family competence protein</fullName>
    </submittedName>
</protein>
<feature type="transmembrane region" description="Helical" evidence="6">
    <location>
        <begin position="510"/>
        <end position="528"/>
    </location>
</feature>
<evidence type="ECO:0000313" key="10">
    <source>
        <dbReference type="Proteomes" id="UP001597112"/>
    </source>
</evidence>
<dbReference type="NCBIfam" id="TIGR00360">
    <property type="entry name" value="ComEC_N-term"/>
    <property type="match status" value="1"/>
</dbReference>
<organism evidence="9 10">
    <name type="scientific">Ohtaekwangia kribbensis</name>
    <dbReference type="NCBI Taxonomy" id="688913"/>
    <lineage>
        <taxon>Bacteria</taxon>
        <taxon>Pseudomonadati</taxon>
        <taxon>Bacteroidota</taxon>
        <taxon>Cytophagia</taxon>
        <taxon>Cytophagales</taxon>
        <taxon>Fulvivirgaceae</taxon>
        <taxon>Ohtaekwangia</taxon>
    </lineage>
</organism>
<evidence type="ECO:0000256" key="3">
    <source>
        <dbReference type="ARBA" id="ARBA00022692"/>
    </source>
</evidence>
<keyword evidence="10" id="KW-1185">Reference proteome</keyword>
<feature type="transmembrane region" description="Helical" evidence="6">
    <location>
        <begin position="394"/>
        <end position="414"/>
    </location>
</feature>
<evidence type="ECO:0000256" key="6">
    <source>
        <dbReference type="SAM" id="Phobius"/>
    </source>
</evidence>
<dbReference type="PANTHER" id="PTHR30619:SF1">
    <property type="entry name" value="RECOMBINATION PROTEIN 2"/>
    <property type="match status" value="1"/>
</dbReference>
<evidence type="ECO:0000256" key="5">
    <source>
        <dbReference type="ARBA" id="ARBA00023136"/>
    </source>
</evidence>
<evidence type="ECO:0000313" key="9">
    <source>
        <dbReference type="EMBL" id="MFD1003375.1"/>
    </source>
</evidence>
<feature type="transmembrane region" description="Helical" evidence="6">
    <location>
        <begin position="484"/>
        <end position="505"/>
    </location>
</feature>
<feature type="transmembrane region" description="Helical" evidence="6">
    <location>
        <begin position="338"/>
        <end position="357"/>
    </location>
</feature>
<dbReference type="PANTHER" id="PTHR30619">
    <property type="entry name" value="DNA INTERNALIZATION/COMPETENCE PROTEIN COMEC/REC2"/>
    <property type="match status" value="1"/>
</dbReference>
<sequence>MLRWIPFAVVRIVVFFIAGIVFGIYQPDFIPQLYLHIIFAGAILSYVACFILQRLYKNFFNPGLLGLMVIFLSGYLRVLDCTDERQPENLIHQREPVLYYQVTITSQARSKENSWKTEGYITTAQTSTGWKACTGNLILYFPKSDFHKPFQYGDILLVKGMPQPVPPPGNPGEFDYREFLAYRKIYHQQFVRQQDVKYTGSNPSSSIVYHAIRTRTWADTTLARFVAGAREQAIASALVLGVTDGLDNELLNAYAATGAMHVLAVSGLHISIIYMLIVGLLRPLNNTPAGRWWLAALSLIILWGYAFVTGLSPSVLRAVTMFTFMAIGKAWNRQTNIYNTLAASAFCLLIYEPYLIMSVAFQLSYLAVLGIVYLQPGIYNLWEPASRFWDEVWKITCVSVAAQLATFSLGLLYFHQFPNYFLISNLLVIPISFAVLILGLVVLAASFIGSLASLCGWLLLWTIKALNAVVFTVESFPYSLIDHIYINTFQSWLLMLAITCCVLLFQFRKFYYLPAACVIMILFVSMQWSHYRDVTSHAKLAVYKVPHHTALDLIDEGSAYFIADSSLLQKTSAVRFHIQPNRLNNGVDRVEAVTKSLSGVYGNWTWHGRSILIIRDPNAIPLSAMKADYVIISNNAVKNLSVLSQINASEIILDSSNSYYFAERLRTQALAAGIRIYSVLHEGAFIRDI</sequence>
<keyword evidence="2" id="KW-1003">Cell membrane</keyword>
<feature type="transmembrane region" description="Helical" evidence="6">
    <location>
        <begin position="292"/>
        <end position="308"/>
    </location>
</feature>
<dbReference type="RefSeq" id="WP_377586019.1">
    <property type="nucleotide sequence ID" value="NZ_JBHTKA010000016.1"/>
</dbReference>
<dbReference type="InterPro" id="IPR052159">
    <property type="entry name" value="Competence_DNA_uptake"/>
</dbReference>
<evidence type="ECO:0000259" key="7">
    <source>
        <dbReference type="Pfam" id="PF03772"/>
    </source>
</evidence>
<evidence type="ECO:0000256" key="2">
    <source>
        <dbReference type="ARBA" id="ARBA00022475"/>
    </source>
</evidence>
<dbReference type="Proteomes" id="UP001597112">
    <property type="component" value="Unassembled WGS sequence"/>
</dbReference>
<dbReference type="Pfam" id="PF03772">
    <property type="entry name" value="Competence"/>
    <property type="match status" value="1"/>
</dbReference>
<feature type="transmembrane region" description="Helical" evidence="6">
    <location>
        <begin position="33"/>
        <end position="52"/>
    </location>
</feature>
<comment type="caution">
    <text evidence="9">The sequence shown here is derived from an EMBL/GenBank/DDBJ whole genome shotgun (WGS) entry which is preliminary data.</text>
</comment>
<gene>
    <name evidence="9" type="ORF">ACFQ21_28880</name>
</gene>
<dbReference type="EMBL" id="JBHTKA010000016">
    <property type="protein sequence ID" value="MFD1003375.1"/>
    <property type="molecule type" value="Genomic_DNA"/>
</dbReference>
<feature type="transmembrane region" description="Helical" evidence="6">
    <location>
        <begin position="420"/>
        <end position="444"/>
    </location>
</feature>
<feature type="transmembrane region" description="Helical" evidence="6">
    <location>
        <begin position="363"/>
        <end position="382"/>
    </location>
</feature>
<evidence type="ECO:0000256" key="1">
    <source>
        <dbReference type="ARBA" id="ARBA00004651"/>
    </source>
</evidence>
<evidence type="ECO:0000256" key="4">
    <source>
        <dbReference type="ARBA" id="ARBA00022989"/>
    </source>
</evidence>
<comment type="subcellular location">
    <subcellularLocation>
        <location evidence="1">Cell membrane</location>
        <topology evidence="1">Multi-pass membrane protein</topology>
    </subcellularLocation>
</comment>